<dbReference type="AlphaFoldDB" id="A0A931BGW7"/>
<dbReference type="PANTHER" id="PTHR43239:SF1">
    <property type="entry name" value="UPF0734 PROTEIN DDB_G0273871_DDB_G0273177"/>
    <property type="match status" value="1"/>
</dbReference>
<protein>
    <submittedName>
        <fullName evidence="1">L-rhamnose mutarotase</fullName>
        <ecNumber evidence="1">5.1.3.32</ecNumber>
    </submittedName>
</protein>
<dbReference type="Proteomes" id="UP000645610">
    <property type="component" value="Unassembled WGS sequence"/>
</dbReference>
<dbReference type="InterPro" id="IPR011008">
    <property type="entry name" value="Dimeric_a/b-barrel"/>
</dbReference>
<dbReference type="Pfam" id="PF05336">
    <property type="entry name" value="rhaM"/>
    <property type="match status" value="1"/>
</dbReference>
<organism evidence="1 2">
    <name type="scientific">Hymenobacter properus</name>
    <dbReference type="NCBI Taxonomy" id="2791026"/>
    <lineage>
        <taxon>Bacteria</taxon>
        <taxon>Pseudomonadati</taxon>
        <taxon>Bacteroidota</taxon>
        <taxon>Cytophagia</taxon>
        <taxon>Cytophagales</taxon>
        <taxon>Hymenobacteraceae</taxon>
        <taxon>Hymenobacter</taxon>
    </lineage>
</organism>
<dbReference type="InterPro" id="IPR008000">
    <property type="entry name" value="Rham/fucose_mutarotase"/>
</dbReference>
<dbReference type="PANTHER" id="PTHR43239">
    <property type="entry name" value="UPF0734 PROTEIN DDB_G0273871/DDB_G0273177"/>
    <property type="match status" value="1"/>
</dbReference>
<accession>A0A931BGW7</accession>
<comment type="caution">
    <text evidence="1">The sequence shown here is derived from an EMBL/GenBank/DDBJ whole genome shotgun (WGS) entry which is preliminary data.</text>
</comment>
<dbReference type="SUPFAM" id="SSF54909">
    <property type="entry name" value="Dimeric alpha+beta barrel"/>
    <property type="match status" value="1"/>
</dbReference>
<proteinExistence type="predicted"/>
<evidence type="ECO:0000313" key="1">
    <source>
        <dbReference type="EMBL" id="MBF9141052.1"/>
    </source>
</evidence>
<dbReference type="EMBL" id="JADQDP010000001">
    <property type="protein sequence ID" value="MBF9141052.1"/>
    <property type="molecule type" value="Genomic_DNA"/>
</dbReference>
<evidence type="ECO:0000313" key="2">
    <source>
        <dbReference type="Proteomes" id="UP000645610"/>
    </source>
</evidence>
<keyword evidence="2" id="KW-1185">Reference proteome</keyword>
<dbReference type="InterPro" id="IPR052996">
    <property type="entry name" value="Carb_Metab_Mutarotase"/>
</dbReference>
<sequence>MEHPLRSSAKTAALRCGSWHLLGLLLWLLLPLSATAQAGEKMAIVEIIGSGRAPVAAENLLKLCRKYQVPTTGVYSWQNHLVAYGKAASIQAVQKNLAAVYAGSEVKFYAVPFYKFDRQRCAGKTTAKQWDNIILTANLVKDPAKQQEYLNYHDTQFQKWPEVAQGFCNARFQQLLVFRQGRQLMLVISIPHGESLDKLNPRTSLNNPRVDDWNALMKQYQEGLPGTKPGEVWVFLKPVAMPKAVPVHIK</sequence>
<dbReference type="EC" id="5.1.3.32" evidence="1"/>
<reference evidence="1 2" key="1">
    <citation type="submission" date="2020-11" db="EMBL/GenBank/DDBJ databases">
        <authorList>
            <person name="Kim M.K."/>
        </authorList>
    </citation>
    <scope>NUCLEOTIDE SEQUENCE [LARGE SCALE GENOMIC DNA]</scope>
    <source>
        <strain evidence="1 2">BT439</strain>
    </source>
</reference>
<name>A0A931BGW7_9BACT</name>
<keyword evidence="1" id="KW-0413">Isomerase</keyword>
<dbReference type="GO" id="GO:0062192">
    <property type="term" value="F:L-rhamnose mutarotase activity"/>
    <property type="evidence" value="ECO:0007669"/>
    <property type="project" value="UniProtKB-EC"/>
</dbReference>
<dbReference type="Gene3D" id="3.30.70.100">
    <property type="match status" value="1"/>
</dbReference>
<gene>
    <name evidence="1" type="ORF">I2I01_05375</name>
</gene>